<dbReference type="InterPro" id="IPR016181">
    <property type="entry name" value="Acyl_CoA_acyltransferase"/>
</dbReference>
<dbReference type="RefSeq" id="WP_175559216.1">
    <property type="nucleotide sequence ID" value="NZ_FNFL01000001.1"/>
</dbReference>
<dbReference type="STRING" id="407036.SAMN05216243_0638"/>
<dbReference type="InterPro" id="IPR051531">
    <property type="entry name" value="N-acetyltransferase"/>
</dbReference>
<keyword evidence="2" id="KW-0808">Transferase</keyword>
<dbReference type="GO" id="GO:0016747">
    <property type="term" value="F:acyltransferase activity, transferring groups other than amino-acyl groups"/>
    <property type="evidence" value="ECO:0007669"/>
    <property type="project" value="InterPro"/>
</dbReference>
<feature type="domain" description="N-acetyltransferase" evidence="1">
    <location>
        <begin position="8"/>
        <end position="166"/>
    </location>
</feature>
<dbReference type="AlphaFoldDB" id="A0A1G8W998"/>
<dbReference type="PANTHER" id="PTHR43792">
    <property type="entry name" value="GNAT FAMILY, PUTATIVE (AFU_ORTHOLOGUE AFUA_3G00765)-RELATED-RELATED"/>
    <property type="match status" value="1"/>
</dbReference>
<dbReference type="Proteomes" id="UP000198694">
    <property type="component" value="Unassembled WGS sequence"/>
</dbReference>
<evidence type="ECO:0000259" key="1">
    <source>
        <dbReference type="PROSITE" id="PS51186"/>
    </source>
</evidence>
<reference evidence="2 3" key="1">
    <citation type="submission" date="2016-10" db="EMBL/GenBank/DDBJ databases">
        <authorList>
            <person name="de Groot N.N."/>
        </authorList>
    </citation>
    <scope>NUCLEOTIDE SEQUENCE [LARGE SCALE GENOMIC DNA]</scope>
    <source>
        <strain evidence="2 3">CGMCC 1.6502</strain>
    </source>
</reference>
<accession>A0A1G8W998</accession>
<dbReference type="Pfam" id="PF13302">
    <property type="entry name" value="Acetyltransf_3"/>
    <property type="match status" value="1"/>
</dbReference>
<dbReference type="PROSITE" id="PS51186">
    <property type="entry name" value="GNAT"/>
    <property type="match status" value="1"/>
</dbReference>
<dbReference type="PANTHER" id="PTHR43792:SF13">
    <property type="entry name" value="ACETYLTRANSFERASE"/>
    <property type="match status" value="1"/>
</dbReference>
<sequence length="178" mass="20960">MNIESSRLIIEPITLEDGQMLIKNPMEYYYQHQVPYEVEWPHYSLKAMLPLYLENMESDRVPLGIGPWVIRDKHEGHIVGEVGFNEYNAEEKSVEIGYRILEKRQKRGYATEAVSSLCQWGFYQDINKITASCDKENIPSQRVLRKNGFKKIGQDRGIVLYEKWREVRKKKFQGMNSL</sequence>
<keyword evidence="3" id="KW-1185">Reference proteome</keyword>
<name>A0A1G8W998_9BACI</name>
<dbReference type="SUPFAM" id="SSF55729">
    <property type="entry name" value="Acyl-CoA N-acyltransferases (Nat)"/>
    <property type="match status" value="1"/>
</dbReference>
<dbReference type="InterPro" id="IPR000182">
    <property type="entry name" value="GNAT_dom"/>
</dbReference>
<dbReference type="EMBL" id="FNFL01000001">
    <property type="protein sequence ID" value="SDJ74842.1"/>
    <property type="molecule type" value="Genomic_DNA"/>
</dbReference>
<evidence type="ECO:0000313" key="3">
    <source>
        <dbReference type="Proteomes" id="UP000198694"/>
    </source>
</evidence>
<organism evidence="2 3">
    <name type="scientific">Sediminibacillus albus</name>
    <dbReference type="NCBI Taxonomy" id="407036"/>
    <lineage>
        <taxon>Bacteria</taxon>
        <taxon>Bacillati</taxon>
        <taxon>Bacillota</taxon>
        <taxon>Bacilli</taxon>
        <taxon>Bacillales</taxon>
        <taxon>Bacillaceae</taxon>
        <taxon>Sediminibacillus</taxon>
    </lineage>
</organism>
<protein>
    <submittedName>
        <fullName evidence="2">Protein N-acetyltransferase, RimJ/RimL family</fullName>
    </submittedName>
</protein>
<evidence type="ECO:0000313" key="2">
    <source>
        <dbReference type="EMBL" id="SDJ74842.1"/>
    </source>
</evidence>
<gene>
    <name evidence="2" type="ORF">SAMN05216243_0638</name>
</gene>
<dbReference type="Gene3D" id="3.40.630.30">
    <property type="match status" value="1"/>
</dbReference>
<proteinExistence type="predicted"/>